<dbReference type="AlphaFoldDB" id="A0A087MKI9"/>
<organism evidence="2 3">
    <name type="scientific">Arenimonas donghaensis DSM 18148 = HO3-R19</name>
    <dbReference type="NCBI Taxonomy" id="1121014"/>
    <lineage>
        <taxon>Bacteria</taxon>
        <taxon>Pseudomonadati</taxon>
        <taxon>Pseudomonadota</taxon>
        <taxon>Gammaproteobacteria</taxon>
        <taxon>Lysobacterales</taxon>
        <taxon>Lysobacteraceae</taxon>
        <taxon>Arenimonas</taxon>
    </lineage>
</organism>
<gene>
    <name evidence="2" type="ORF">N788_09355</name>
</gene>
<protein>
    <recommendedName>
        <fullName evidence="4">Permease</fullName>
    </recommendedName>
</protein>
<dbReference type="STRING" id="1121014.N788_09355"/>
<feature type="transmembrane region" description="Helical" evidence="1">
    <location>
        <begin position="129"/>
        <end position="148"/>
    </location>
</feature>
<evidence type="ECO:0000256" key="1">
    <source>
        <dbReference type="SAM" id="Phobius"/>
    </source>
</evidence>
<feature type="transmembrane region" description="Helical" evidence="1">
    <location>
        <begin position="169"/>
        <end position="190"/>
    </location>
</feature>
<feature type="transmembrane region" description="Helical" evidence="1">
    <location>
        <begin position="54"/>
        <end position="75"/>
    </location>
</feature>
<feature type="transmembrane region" description="Helical" evidence="1">
    <location>
        <begin position="255"/>
        <end position="278"/>
    </location>
</feature>
<keyword evidence="1" id="KW-1133">Transmembrane helix</keyword>
<dbReference type="Pfam" id="PF06166">
    <property type="entry name" value="DUF979"/>
    <property type="match status" value="1"/>
</dbReference>
<evidence type="ECO:0000313" key="3">
    <source>
        <dbReference type="Proteomes" id="UP000029085"/>
    </source>
</evidence>
<evidence type="ECO:0000313" key="2">
    <source>
        <dbReference type="EMBL" id="KFL37392.1"/>
    </source>
</evidence>
<dbReference type="Proteomes" id="UP000029085">
    <property type="component" value="Unassembled WGS sequence"/>
</dbReference>
<accession>A0A087MKI9</accession>
<dbReference type="PATRIC" id="fig|1121014.3.peg.630"/>
<keyword evidence="3" id="KW-1185">Reference proteome</keyword>
<reference evidence="2 3" key="2">
    <citation type="journal article" date="2015" name="Stand. Genomic Sci.">
        <title>High quality draft genomic sequence of Arenimonas donghaensis DSM 18148(T).</title>
        <authorList>
            <person name="Chen F."/>
            <person name="Wang H."/>
            <person name="Cao Y."/>
            <person name="Li X."/>
            <person name="Wang G."/>
        </authorList>
    </citation>
    <scope>NUCLEOTIDE SEQUENCE [LARGE SCALE GENOMIC DNA]</scope>
    <source>
        <strain evidence="2 3">HO3-R19</strain>
    </source>
</reference>
<name>A0A087MKI9_9GAMM</name>
<dbReference type="RefSeq" id="WP_034220896.1">
    <property type="nucleotide sequence ID" value="NZ_AVCJ01000003.1"/>
</dbReference>
<keyword evidence="1" id="KW-0812">Transmembrane</keyword>
<evidence type="ECO:0008006" key="4">
    <source>
        <dbReference type="Google" id="ProtNLM"/>
    </source>
</evidence>
<sequence>MITLQYIYWLAGAYLLVLAWRGGRDRSNRKRWGNAGFWGIMALMFLAGERLPSALAGAAVLALALIAGLGAMGRGGAPQARDDRKREQARALGNRLFLPALLIPGTTVALVLAAKYTGWGSWLLAADQTTVIALGLACLASVLSACLLTRRSPMYAIESSRPLVDAIGWTAILPLMLAALGSVFAATGVGDAVSSLVQWAIPVENRLAVVLAYALGMALFTMVMGNAFAAFPVMTAGIGIPLLVQGHGAEAASMAAIGMLSGYCGTLMTPMAANFNLVPVALLELDDPYAVIRAQLPTALPLLAANVVLMYLVIFR</sequence>
<reference evidence="3" key="1">
    <citation type="submission" date="2013-08" db="EMBL/GenBank/DDBJ databases">
        <title>Genome sequencing of Arenimonas donghaensis.</title>
        <authorList>
            <person name="Chen F."/>
            <person name="Wang G."/>
        </authorList>
    </citation>
    <scope>NUCLEOTIDE SEQUENCE [LARGE SCALE GENOMIC DNA]</scope>
    <source>
        <strain evidence="3">HO3-R19</strain>
    </source>
</reference>
<proteinExistence type="predicted"/>
<dbReference type="OrthoDB" id="1689651at2"/>
<feature type="transmembrane region" description="Helical" evidence="1">
    <location>
        <begin position="96"/>
        <end position="117"/>
    </location>
</feature>
<dbReference type="InterPro" id="IPR009323">
    <property type="entry name" value="DUF979"/>
</dbReference>
<feature type="transmembrane region" description="Helical" evidence="1">
    <location>
        <begin position="210"/>
        <end position="243"/>
    </location>
</feature>
<keyword evidence="1" id="KW-0472">Membrane</keyword>
<comment type="caution">
    <text evidence="2">The sequence shown here is derived from an EMBL/GenBank/DDBJ whole genome shotgun (WGS) entry which is preliminary data.</text>
</comment>
<feature type="transmembrane region" description="Helical" evidence="1">
    <location>
        <begin position="6"/>
        <end position="23"/>
    </location>
</feature>
<feature type="transmembrane region" description="Helical" evidence="1">
    <location>
        <begin position="32"/>
        <end position="48"/>
    </location>
</feature>
<feature type="transmembrane region" description="Helical" evidence="1">
    <location>
        <begin position="298"/>
        <end position="315"/>
    </location>
</feature>
<dbReference type="EMBL" id="AVCJ01000003">
    <property type="protein sequence ID" value="KFL37392.1"/>
    <property type="molecule type" value="Genomic_DNA"/>
</dbReference>